<comment type="catalytic activity">
    <reaction evidence="1">
        <text>ATP + protein L-histidine = ADP + protein N-phospho-L-histidine.</text>
        <dbReference type="EC" id="2.7.13.3"/>
    </reaction>
</comment>
<keyword evidence="5" id="KW-0418">Kinase</keyword>
<dbReference type="Gene3D" id="3.30.565.10">
    <property type="entry name" value="Histidine kinase-like ATPase, C-terminal domain"/>
    <property type="match status" value="1"/>
</dbReference>
<feature type="modified residue" description="4-aspartylphosphate" evidence="6">
    <location>
        <position position="469"/>
    </location>
</feature>
<feature type="coiled-coil region" evidence="7">
    <location>
        <begin position="118"/>
        <end position="168"/>
    </location>
</feature>
<reference evidence="10 11" key="1">
    <citation type="submission" date="2022-10" db="EMBL/GenBank/DDBJ databases">
        <title>Janthinobacterium sp. hw3 Genome sequencing.</title>
        <authorList>
            <person name="Park S."/>
        </authorList>
    </citation>
    <scope>NUCLEOTIDE SEQUENCE [LARGE SCALE GENOMIC DNA]</scope>
    <source>
        <strain evidence="11">hw3</strain>
    </source>
</reference>
<dbReference type="InterPro" id="IPR011006">
    <property type="entry name" value="CheY-like_superfamily"/>
</dbReference>
<dbReference type="InterPro" id="IPR036890">
    <property type="entry name" value="HATPase_C_sf"/>
</dbReference>
<feature type="modified residue" description="4-aspartylphosphate" evidence="6">
    <location>
        <position position="58"/>
    </location>
</feature>
<gene>
    <name evidence="10" type="ORF">OIK44_00715</name>
</gene>
<dbReference type="SUPFAM" id="SSF47384">
    <property type="entry name" value="Homodimeric domain of signal transducing histidine kinase"/>
    <property type="match status" value="1"/>
</dbReference>
<dbReference type="InterPro" id="IPR003594">
    <property type="entry name" value="HATPase_dom"/>
</dbReference>
<dbReference type="SUPFAM" id="SSF52172">
    <property type="entry name" value="CheY-like"/>
    <property type="match status" value="2"/>
</dbReference>
<keyword evidence="4" id="KW-0808">Transferase</keyword>
<dbReference type="SUPFAM" id="SSF55874">
    <property type="entry name" value="ATPase domain of HSP90 chaperone/DNA topoisomerase II/histidine kinase"/>
    <property type="match status" value="1"/>
</dbReference>
<keyword evidence="3 6" id="KW-0597">Phosphoprotein</keyword>
<evidence type="ECO:0000256" key="5">
    <source>
        <dbReference type="ARBA" id="ARBA00022777"/>
    </source>
</evidence>
<dbReference type="InterPro" id="IPR003661">
    <property type="entry name" value="HisK_dim/P_dom"/>
</dbReference>
<evidence type="ECO:0000259" key="9">
    <source>
        <dbReference type="PROSITE" id="PS50110"/>
    </source>
</evidence>
<keyword evidence="11" id="KW-1185">Reference proteome</keyword>
<dbReference type="Proteomes" id="UP001221208">
    <property type="component" value="Unassembled WGS sequence"/>
</dbReference>
<dbReference type="EC" id="2.7.13.3" evidence="2"/>
<dbReference type="Pfam" id="PF00512">
    <property type="entry name" value="HisKA"/>
    <property type="match status" value="1"/>
</dbReference>
<evidence type="ECO:0000313" key="11">
    <source>
        <dbReference type="Proteomes" id="UP001221208"/>
    </source>
</evidence>
<dbReference type="PROSITE" id="PS50110">
    <property type="entry name" value="RESPONSE_REGULATORY"/>
    <property type="match status" value="2"/>
</dbReference>
<dbReference type="Gene3D" id="3.40.50.2300">
    <property type="match status" value="2"/>
</dbReference>
<evidence type="ECO:0000256" key="7">
    <source>
        <dbReference type="SAM" id="Coils"/>
    </source>
</evidence>
<organism evidence="10 11">
    <name type="scientific">Janthinobacterium fluminis</name>
    <dbReference type="NCBI Taxonomy" id="2987524"/>
    <lineage>
        <taxon>Bacteria</taxon>
        <taxon>Pseudomonadati</taxon>
        <taxon>Pseudomonadota</taxon>
        <taxon>Betaproteobacteria</taxon>
        <taxon>Burkholderiales</taxon>
        <taxon>Oxalobacteraceae</taxon>
        <taxon>Janthinobacterium</taxon>
    </lineage>
</organism>
<sequence length="545" mass="59144">MSVPASHPRILIVDDEAAHMRALCDTLGAYHYETTGLVTAEAALTLLRSESFDILLSDLMLPGIDGIALVQEARKLDADLTCIIMTGEGSIASAVQAMKIGALDYIVKPFKVSAILPLLARAQEARQLRMQNARLERQLREHAAELDAMNQELQLAKQEAERANLAKSTFLSNMSHELRTPLNAILGFAQVLTSEILPTTPLEKKKFAWHIVNAGKHLLTLINEVLDLAKVEAGALSLSLETVGLAEVFHECRAMIEPLAQQRGIALVFPEQVPLRVLADRTRLKQVLVNLLSNGIKYNREHGTVTLACRAASPGRVRICVSDTGAGLSQEQLDAIFQSFNRLGREGSNEEGTGLGLALSKRLVEAMHAEIGVASTVGVGSTFWVEFALRGGALAGGDAEAGKAQPQLVVVHSPRLRNTVLYVEDNPMSLQLVEELVRLRADIDLLSARDGHSGVELARLHAPQVILMDIDLPGIDGFETLRMLRSDPQTAHIPVIAVTANALRNEVRRGMAAGFFDYLTKPIDISRFAETIDSALAFGDGKQIA</sequence>
<feature type="domain" description="Histidine kinase" evidence="8">
    <location>
        <begin position="173"/>
        <end position="391"/>
    </location>
</feature>
<feature type="domain" description="Response regulatory" evidence="9">
    <location>
        <begin position="419"/>
        <end position="536"/>
    </location>
</feature>
<evidence type="ECO:0000256" key="4">
    <source>
        <dbReference type="ARBA" id="ARBA00022679"/>
    </source>
</evidence>
<dbReference type="PANTHER" id="PTHR43047">
    <property type="entry name" value="TWO-COMPONENT HISTIDINE PROTEIN KINASE"/>
    <property type="match status" value="1"/>
</dbReference>
<dbReference type="PROSITE" id="PS50109">
    <property type="entry name" value="HIS_KIN"/>
    <property type="match status" value="1"/>
</dbReference>
<evidence type="ECO:0000256" key="3">
    <source>
        <dbReference type="ARBA" id="ARBA00022553"/>
    </source>
</evidence>
<dbReference type="SMART" id="SM00448">
    <property type="entry name" value="REC"/>
    <property type="match status" value="2"/>
</dbReference>
<evidence type="ECO:0000256" key="1">
    <source>
        <dbReference type="ARBA" id="ARBA00000085"/>
    </source>
</evidence>
<dbReference type="Pfam" id="PF00072">
    <property type="entry name" value="Response_reg"/>
    <property type="match status" value="2"/>
</dbReference>
<dbReference type="InterPro" id="IPR005467">
    <property type="entry name" value="His_kinase_dom"/>
</dbReference>
<dbReference type="Pfam" id="PF02518">
    <property type="entry name" value="HATPase_c"/>
    <property type="match status" value="1"/>
</dbReference>
<proteinExistence type="predicted"/>
<dbReference type="PANTHER" id="PTHR43047:SF72">
    <property type="entry name" value="OSMOSENSING HISTIDINE PROTEIN KINASE SLN1"/>
    <property type="match status" value="1"/>
</dbReference>
<keyword evidence="7" id="KW-0175">Coiled coil</keyword>
<dbReference type="SMART" id="SM00387">
    <property type="entry name" value="HATPase_c"/>
    <property type="match status" value="1"/>
</dbReference>
<dbReference type="SMART" id="SM00388">
    <property type="entry name" value="HisKA"/>
    <property type="match status" value="1"/>
</dbReference>
<dbReference type="Gene3D" id="1.10.287.130">
    <property type="match status" value="1"/>
</dbReference>
<dbReference type="PRINTS" id="PR00344">
    <property type="entry name" value="BCTRLSENSOR"/>
</dbReference>
<dbReference type="RefSeq" id="WP_273668732.1">
    <property type="nucleotide sequence ID" value="NZ_JAQQXR010000001.1"/>
</dbReference>
<dbReference type="EMBL" id="JAQQXR010000001">
    <property type="protein sequence ID" value="MDC8756104.1"/>
    <property type="molecule type" value="Genomic_DNA"/>
</dbReference>
<evidence type="ECO:0000256" key="2">
    <source>
        <dbReference type="ARBA" id="ARBA00012438"/>
    </source>
</evidence>
<name>A0ABT5JU55_9BURK</name>
<protein>
    <recommendedName>
        <fullName evidence="2">histidine kinase</fullName>
        <ecNumber evidence="2">2.7.13.3</ecNumber>
    </recommendedName>
</protein>
<dbReference type="InterPro" id="IPR001789">
    <property type="entry name" value="Sig_transdc_resp-reg_receiver"/>
</dbReference>
<dbReference type="InterPro" id="IPR004358">
    <property type="entry name" value="Sig_transdc_His_kin-like_C"/>
</dbReference>
<evidence type="ECO:0000259" key="8">
    <source>
        <dbReference type="PROSITE" id="PS50109"/>
    </source>
</evidence>
<dbReference type="CDD" id="cd00082">
    <property type="entry name" value="HisKA"/>
    <property type="match status" value="1"/>
</dbReference>
<feature type="domain" description="Response regulatory" evidence="9">
    <location>
        <begin position="9"/>
        <end position="123"/>
    </location>
</feature>
<accession>A0ABT5JU55</accession>
<evidence type="ECO:0000256" key="6">
    <source>
        <dbReference type="PROSITE-ProRule" id="PRU00169"/>
    </source>
</evidence>
<dbReference type="InterPro" id="IPR036097">
    <property type="entry name" value="HisK_dim/P_sf"/>
</dbReference>
<evidence type="ECO:0000313" key="10">
    <source>
        <dbReference type="EMBL" id="MDC8756104.1"/>
    </source>
</evidence>
<comment type="caution">
    <text evidence="10">The sequence shown here is derived from an EMBL/GenBank/DDBJ whole genome shotgun (WGS) entry which is preliminary data.</text>
</comment>